<dbReference type="EMBL" id="LZZM01000051">
    <property type="protein sequence ID" value="OOM81810.1"/>
    <property type="molecule type" value="Genomic_DNA"/>
</dbReference>
<dbReference type="RefSeq" id="WP_158078703.1">
    <property type="nucleotide sequence ID" value="NZ_LZZM01000051.1"/>
</dbReference>
<dbReference type="STRING" id="29367.CLPUN_08430"/>
<gene>
    <name evidence="2" type="ORF">CLPUN_08430</name>
</gene>
<feature type="transmembrane region" description="Helical" evidence="1">
    <location>
        <begin position="7"/>
        <end position="24"/>
    </location>
</feature>
<name>A0A1S8TVQ4_9CLOT</name>
<keyword evidence="1" id="KW-1133">Transmembrane helix</keyword>
<keyword evidence="1" id="KW-0472">Membrane</keyword>
<reference evidence="2 3" key="1">
    <citation type="submission" date="2016-05" db="EMBL/GenBank/DDBJ databases">
        <title>Microbial solvent formation.</title>
        <authorList>
            <person name="Poehlein A."/>
            <person name="Montoya Solano J.D."/>
            <person name="Flitsch S."/>
            <person name="Krabben P."/>
            <person name="Duerre P."/>
            <person name="Daniel R."/>
        </authorList>
    </citation>
    <scope>NUCLEOTIDE SEQUENCE [LARGE SCALE GENOMIC DNA]</scope>
    <source>
        <strain evidence="2 3">DSM 2619</strain>
    </source>
</reference>
<keyword evidence="3" id="KW-1185">Reference proteome</keyword>
<evidence type="ECO:0000313" key="3">
    <source>
        <dbReference type="Proteomes" id="UP000190890"/>
    </source>
</evidence>
<proteinExistence type="predicted"/>
<dbReference type="AlphaFoldDB" id="A0A1S8TVQ4"/>
<comment type="caution">
    <text evidence="2">The sequence shown here is derived from an EMBL/GenBank/DDBJ whole genome shotgun (WGS) entry which is preliminary data.</text>
</comment>
<dbReference type="NCBIfam" id="NF037932">
    <property type="entry name" value="ocin_sys_WGxF"/>
    <property type="match status" value="1"/>
</dbReference>
<feature type="transmembrane region" description="Helical" evidence="1">
    <location>
        <begin position="36"/>
        <end position="56"/>
    </location>
</feature>
<evidence type="ECO:0000256" key="1">
    <source>
        <dbReference type="SAM" id="Phobius"/>
    </source>
</evidence>
<accession>A0A1S8TVQ4</accession>
<keyword evidence="1" id="KW-0812">Transmembrane</keyword>
<sequence>MKRIFNILLNCIIFLISVLIQKILDRLLGFPFHSLTMYWGSILFTFFIISLWIEFIKSYIHKDTNL</sequence>
<organism evidence="2 3">
    <name type="scientific">Clostridium puniceum</name>
    <dbReference type="NCBI Taxonomy" id="29367"/>
    <lineage>
        <taxon>Bacteria</taxon>
        <taxon>Bacillati</taxon>
        <taxon>Bacillota</taxon>
        <taxon>Clostridia</taxon>
        <taxon>Eubacteriales</taxon>
        <taxon>Clostridiaceae</taxon>
        <taxon>Clostridium</taxon>
    </lineage>
</organism>
<evidence type="ECO:0000313" key="2">
    <source>
        <dbReference type="EMBL" id="OOM81810.1"/>
    </source>
</evidence>
<protein>
    <submittedName>
        <fullName evidence="2">Uncharacterized protein</fullName>
    </submittedName>
</protein>
<dbReference type="Proteomes" id="UP000190890">
    <property type="component" value="Unassembled WGS sequence"/>
</dbReference>